<comment type="caution">
    <text evidence="2">The sequence shown here is derived from an EMBL/GenBank/DDBJ whole genome shotgun (WGS) entry which is preliminary data.</text>
</comment>
<evidence type="ECO:0000256" key="1">
    <source>
        <dbReference type="SAM" id="Phobius"/>
    </source>
</evidence>
<protein>
    <submittedName>
        <fullName evidence="2">Uncharacterized protein</fullName>
    </submittedName>
</protein>
<feature type="transmembrane region" description="Helical" evidence="1">
    <location>
        <begin position="17"/>
        <end position="38"/>
    </location>
</feature>
<organism evidence="2 3">
    <name type="scientific">Leyella stercorea DSM 18206</name>
    <dbReference type="NCBI Taxonomy" id="1002367"/>
    <lineage>
        <taxon>Bacteria</taxon>
        <taxon>Pseudomonadati</taxon>
        <taxon>Bacteroidota</taxon>
        <taxon>Bacteroidia</taxon>
        <taxon>Bacteroidales</taxon>
        <taxon>Prevotellaceae</taxon>
        <taxon>Leyella</taxon>
    </lineage>
</organism>
<keyword evidence="1" id="KW-1133">Transmembrane helix</keyword>
<evidence type="ECO:0000313" key="2">
    <source>
        <dbReference type="EMBL" id="EHJ36616.1"/>
    </source>
</evidence>
<gene>
    <name evidence="2" type="ORF">HMPREF0673_02688</name>
</gene>
<dbReference type="HOGENOM" id="CLU_2918918_0_0_10"/>
<sequence>MQRVEYSTSVQADEACVFLLLVIYALQCYPLIFSGAVCQELRQTECKITKKWRNEQAQKEN</sequence>
<dbReference type="EMBL" id="AFZZ01000237">
    <property type="protein sequence ID" value="EHJ36616.1"/>
    <property type="molecule type" value="Genomic_DNA"/>
</dbReference>
<keyword evidence="1" id="KW-0812">Transmembrane</keyword>
<reference evidence="2 3" key="1">
    <citation type="submission" date="2011-08" db="EMBL/GenBank/DDBJ databases">
        <authorList>
            <person name="Weinstock G."/>
            <person name="Sodergren E."/>
            <person name="Clifton S."/>
            <person name="Fulton L."/>
            <person name="Fulton B."/>
            <person name="Courtney L."/>
            <person name="Fronick C."/>
            <person name="Harrison M."/>
            <person name="Strong C."/>
            <person name="Farmer C."/>
            <person name="Delahaunty K."/>
            <person name="Markovic C."/>
            <person name="Hall O."/>
            <person name="Minx P."/>
            <person name="Tomlinson C."/>
            <person name="Mitreva M."/>
            <person name="Hou S."/>
            <person name="Chen J."/>
            <person name="Wollam A."/>
            <person name="Pepin K.H."/>
            <person name="Johnson M."/>
            <person name="Bhonagiri V."/>
            <person name="Zhang X."/>
            <person name="Suruliraj S."/>
            <person name="Warren W."/>
            <person name="Chinwalla A."/>
            <person name="Mardis E.R."/>
            <person name="Wilson R.K."/>
        </authorList>
    </citation>
    <scope>NUCLEOTIDE SEQUENCE [LARGE SCALE GENOMIC DNA]</scope>
    <source>
        <strain evidence="2 3">DSM 18206</strain>
    </source>
</reference>
<dbReference type="AlphaFoldDB" id="G6B1B6"/>
<evidence type="ECO:0000313" key="3">
    <source>
        <dbReference type="Proteomes" id="UP000004407"/>
    </source>
</evidence>
<dbReference type="Proteomes" id="UP000004407">
    <property type="component" value="Unassembled WGS sequence"/>
</dbReference>
<name>G6B1B6_9BACT</name>
<accession>G6B1B6</accession>
<keyword evidence="1" id="KW-0472">Membrane</keyword>
<proteinExistence type="predicted"/>